<dbReference type="Gene3D" id="1.10.510.10">
    <property type="entry name" value="Transferase(Phosphotransferase) domain 1"/>
    <property type="match status" value="1"/>
</dbReference>
<gene>
    <name evidence="6" type="ORF">BD626DRAFT_548195</name>
</gene>
<keyword evidence="7" id="KW-1185">Reference proteome</keyword>
<reference evidence="6 7" key="1">
    <citation type="journal article" date="2019" name="New Phytol.">
        <title>Comparative genomics reveals unique wood-decay strategies and fruiting body development in the Schizophyllaceae.</title>
        <authorList>
            <person name="Almasi E."/>
            <person name="Sahu N."/>
            <person name="Krizsan K."/>
            <person name="Balint B."/>
            <person name="Kovacs G.M."/>
            <person name="Kiss B."/>
            <person name="Cseklye J."/>
            <person name="Drula E."/>
            <person name="Henrissat B."/>
            <person name="Nagy I."/>
            <person name="Chovatia M."/>
            <person name="Adam C."/>
            <person name="LaButti K."/>
            <person name="Lipzen A."/>
            <person name="Riley R."/>
            <person name="Grigoriev I.V."/>
            <person name="Nagy L.G."/>
        </authorList>
    </citation>
    <scope>NUCLEOTIDE SEQUENCE [LARGE SCALE GENOMIC DNA]</scope>
    <source>
        <strain evidence="6 7">NL-1724</strain>
    </source>
</reference>
<dbReference type="GO" id="GO:0004713">
    <property type="term" value="F:protein tyrosine kinase activity"/>
    <property type="evidence" value="ECO:0007669"/>
    <property type="project" value="InterPro"/>
</dbReference>
<name>A0A550CES4_9AGAR</name>
<dbReference type="Proteomes" id="UP000320762">
    <property type="component" value="Unassembled WGS sequence"/>
</dbReference>
<evidence type="ECO:0000256" key="4">
    <source>
        <dbReference type="SAM" id="MobiDB-lite"/>
    </source>
</evidence>
<feature type="domain" description="Protein kinase" evidence="5">
    <location>
        <begin position="160"/>
        <end position="433"/>
    </location>
</feature>
<dbReference type="InterPro" id="IPR000719">
    <property type="entry name" value="Prot_kinase_dom"/>
</dbReference>
<dbReference type="SUPFAM" id="SSF56112">
    <property type="entry name" value="Protein kinase-like (PK-like)"/>
    <property type="match status" value="1"/>
</dbReference>
<dbReference type="InterPro" id="IPR011009">
    <property type="entry name" value="Kinase-like_dom_sf"/>
</dbReference>
<protein>
    <submittedName>
        <fullName evidence="6">Kinase-like domain-containing protein</fullName>
    </submittedName>
</protein>
<accession>A0A550CES4</accession>
<evidence type="ECO:0000313" key="6">
    <source>
        <dbReference type="EMBL" id="TRM63300.1"/>
    </source>
</evidence>
<dbReference type="InterPro" id="IPR051931">
    <property type="entry name" value="PAK3-like"/>
</dbReference>
<sequence length="465" mass="50492">MIDGPTPKSPPAPLTLTKLPGELPSPQPSPPARASPMSSTFGSSEGSSSSSSQEYPPPVTDLDGVYYLDPSDARKQAYLPSPTASSFSSNRDSGSSGAVEVPLRPKIIVSDIPVASTLPTSSPMTAGPPPASPRYSGWLAEAVSPLSDFIDEAVDPRATYVDLQEIAEGESGSVFAAVLVEKYADQLRLPLTVRARDKEDRVAGRRTLVAIKQVAVSPEGSQKMKDLRHELHLLRGLAHENILSMDALYVDAVDDYLWIRMDLMERSLADVIELVNDGLMLQERMVARFATDILLGLDYIHKQGIAHRDVRSDNLLINNAGLVRLTDFSNAVKVTPEAPTSSEVVGVIYWQAPEMRIGPYNPLKADIWSLGATTWEAAQAEPPFVESQQIGDRWPSVRQPELFSPAFHEFLRLCSEPAAARPDTATLLKSSFTGNACGRAVIVQLLSQCMSIERRVQEESGGEES</sequence>
<comment type="similarity">
    <text evidence="1">Belongs to the protein kinase superfamily. STE Ser/Thr protein kinase family. STE20 subfamily.</text>
</comment>
<keyword evidence="6" id="KW-0418">Kinase</keyword>
<keyword evidence="2" id="KW-0547">Nucleotide-binding</keyword>
<evidence type="ECO:0000259" key="5">
    <source>
        <dbReference type="PROSITE" id="PS50011"/>
    </source>
</evidence>
<evidence type="ECO:0000256" key="3">
    <source>
        <dbReference type="ARBA" id="ARBA00022840"/>
    </source>
</evidence>
<dbReference type="SMART" id="SM00219">
    <property type="entry name" value="TyrKc"/>
    <property type="match status" value="1"/>
</dbReference>
<feature type="compositionally biased region" description="Low complexity" evidence="4">
    <location>
        <begin position="85"/>
        <end position="96"/>
    </location>
</feature>
<keyword evidence="3" id="KW-0067">ATP-binding</keyword>
<evidence type="ECO:0000256" key="1">
    <source>
        <dbReference type="ARBA" id="ARBA00008874"/>
    </source>
</evidence>
<dbReference type="AlphaFoldDB" id="A0A550CES4"/>
<dbReference type="OrthoDB" id="248923at2759"/>
<dbReference type="EMBL" id="VDMD01000010">
    <property type="protein sequence ID" value="TRM63300.1"/>
    <property type="molecule type" value="Genomic_DNA"/>
</dbReference>
<dbReference type="Pfam" id="PF00069">
    <property type="entry name" value="Pkinase"/>
    <property type="match status" value="1"/>
</dbReference>
<proteinExistence type="inferred from homology"/>
<evidence type="ECO:0000313" key="7">
    <source>
        <dbReference type="Proteomes" id="UP000320762"/>
    </source>
</evidence>
<dbReference type="InterPro" id="IPR020635">
    <property type="entry name" value="Tyr_kinase_cat_dom"/>
</dbReference>
<evidence type="ECO:0000256" key="2">
    <source>
        <dbReference type="ARBA" id="ARBA00022741"/>
    </source>
</evidence>
<dbReference type="PANTHER" id="PTHR45832">
    <property type="entry name" value="SERINE/THREONINE-PROTEIN KINASE SAMKA-RELATED-RELATED"/>
    <property type="match status" value="1"/>
</dbReference>
<feature type="compositionally biased region" description="Low complexity" evidence="4">
    <location>
        <begin position="34"/>
        <end position="52"/>
    </location>
</feature>
<dbReference type="PROSITE" id="PS50011">
    <property type="entry name" value="PROTEIN_KINASE_DOM"/>
    <property type="match status" value="1"/>
</dbReference>
<feature type="region of interest" description="Disordered" evidence="4">
    <location>
        <begin position="1"/>
        <end position="99"/>
    </location>
</feature>
<dbReference type="PANTHER" id="PTHR45832:SF22">
    <property type="entry name" value="SERINE_THREONINE-PROTEIN KINASE SAMKA-RELATED"/>
    <property type="match status" value="1"/>
</dbReference>
<comment type="caution">
    <text evidence="6">The sequence shown here is derived from an EMBL/GenBank/DDBJ whole genome shotgun (WGS) entry which is preliminary data.</text>
</comment>
<keyword evidence="6" id="KW-0808">Transferase</keyword>
<dbReference type="STRING" id="97359.A0A550CES4"/>
<feature type="compositionally biased region" description="Pro residues" evidence="4">
    <location>
        <begin position="23"/>
        <end position="33"/>
    </location>
</feature>
<organism evidence="6 7">
    <name type="scientific">Schizophyllum amplum</name>
    <dbReference type="NCBI Taxonomy" id="97359"/>
    <lineage>
        <taxon>Eukaryota</taxon>
        <taxon>Fungi</taxon>
        <taxon>Dikarya</taxon>
        <taxon>Basidiomycota</taxon>
        <taxon>Agaricomycotina</taxon>
        <taxon>Agaricomycetes</taxon>
        <taxon>Agaricomycetidae</taxon>
        <taxon>Agaricales</taxon>
        <taxon>Schizophyllaceae</taxon>
        <taxon>Schizophyllum</taxon>
    </lineage>
</organism>
<dbReference type="GO" id="GO:0005524">
    <property type="term" value="F:ATP binding"/>
    <property type="evidence" value="ECO:0007669"/>
    <property type="project" value="UniProtKB-KW"/>
</dbReference>